<organism evidence="1 2">
    <name type="scientific">Porites lobata</name>
    <dbReference type="NCBI Taxonomy" id="104759"/>
    <lineage>
        <taxon>Eukaryota</taxon>
        <taxon>Metazoa</taxon>
        <taxon>Cnidaria</taxon>
        <taxon>Anthozoa</taxon>
        <taxon>Hexacorallia</taxon>
        <taxon>Scleractinia</taxon>
        <taxon>Fungiina</taxon>
        <taxon>Poritidae</taxon>
        <taxon>Porites</taxon>
    </lineage>
</organism>
<proteinExistence type="predicted"/>
<gene>
    <name evidence="1" type="ORF">PLOB_00012750</name>
</gene>
<protein>
    <submittedName>
        <fullName evidence="1">Uncharacterized protein</fullName>
    </submittedName>
</protein>
<evidence type="ECO:0000313" key="1">
    <source>
        <dbReference type="EMBL" id="CAH3172174.1"/>
    </source>
</evidence>
<name>A0ABN8R3Z6_9CNID</name>
<sequence>MIKQVMLYGSTIWSNCSADNLTRIFKLQKRAARVILGADTRSNSVNLFNKLGWLPFYVEAKVNKCSLVLKRLQGNCPSYMYDLLKCNADLHTRSGRYSVLNLVCPRYNRESEGRRTFSVSATRLWTSLPIDLKKGTCVTSFRKAIYSHFLTRYNDVDHFSLSET</sequence>
<dbReference type="EMBL" id="CALNXK010000170">
    <property type="protein sequence ID" value="CAH3172174.1"/>
    <property type="molecule type" value="Genomic_DNA"/>
</dbReference>
<dbReference type="Proteomes" id="UP001159405">
    <property type="component" value="Unassembled WGS sequence"/>
</dbReference>
<reference evidence="1 2" key="1">
    <citation type="submission" date="2022-05" db="EMBL/GenBank/DDBJ databases">
        <authorList>
            <consortium name="Genoscope - CEA"/>
            <person name="William W."/>
        </authorList>
    </citation>
    <scope>NUCLEOTIDE SEQUENCE [LARGE SCALE GENOMIC DNA]</scope>
</reference>
<accession>A0ABN8R3Z6</accession>
<comment type="caution">
    <text evidence="1">The sequence shown here is derived from an EMBL/GenBank/DDBJ whole genome shotgun (WGS) entry which is preliminary data.</text>
</comment>
<evidence type="ECO:0000313" key="2">
    <source>
        <dbReference type="Proteomes" id="UP001159405"/>
    </source>
</evidence>
<keyword evidence="2" id="KW-1185">Reference proteome</keyword>